<proteinExistence type="predicted"/>
<dbReference type="InterPro" id="IPR025194">
    <property type="entry name" value="RodZ-like_C"/>
</dbReference>
<gene>
    <name evidence="4" type="ORF">ACFQET_09225</name>
</gene>
<feature type="transmembrane region" description="Helical" evidence="2">
    <location>
        <begin position="118"/>
        <end position="138"/>
    </location>
</feature>
<dbReference type="EMBL" id="JBHSSJ010000013">
    <property type="protein sequence ID" value="MFC6275680.1"/>
    <property type="molecule type" value="Genomic_DNA"/>
</dbReference>
<evidence type="ECO:0000259" key="3">
    <source>
        <dbReference type="Pfam" id="PF13464"/>
    </source>
</evidence>
<feature type="compositionally biased region" description="Low complexity" evidence="1">
    <location>
        <begin position="273"/>
        <end position="304"/>
    </location>
</feature>
<feature type="region of interest" description="Disordered" evidence="1">
    <location>
        <begin position="142"/>
        <end position="176"/>
    </location>
</feature>
<dbReference type="Pfam" id="PF13464">
    <property type="entry name" value="RodZ_C"/>
    <property type="match status" value="1"/>
</dbReference>
<keyword evidence="2" id="KW-0812">Transmembrane</keyword>
<feature type="region of interest" description="Disordered" evidence="1">
    <location>
        <begin position="273"/>
        <end position="307"/>
    </location>
</feature>
<dbReference type="PANTHER" id="PTHR34475">
    <property type="match status" value="1"/>
</dbReference>
<feature type="compositionally biased region" description="Low complexity" evidence="1">
    <location>
        <begin position="152"/>
        <end position="176"/>
    </location>
</feature>
<protein>
    <submittedName>
        <fullName evidence="4">Helix-turn-helix domain-containing protein</fullName>
    </submittedName>
</protein>
<keyword evidence="5" id="KW-1185">Reference proteome</keyword>
<evidence type="ECO:0000256" key="1">
    <source>
        <dbReference type="SAM" id="MobiDB-lite"/>
    </source>
</evidence>
<dbReference type="InterPro" id="IPR050400">
    <property type="entry name" value="Bact_Cytoskel_RodZ"/>
</dbReference>
<dbReference type="Proteomes" id="UP001596191">
    <property type="component" value="Unassembled WGS sequence"/>
</dbReference>
<dbReference type="Pfam" id="PF13413">
    <property type="entry name" value="HTH_25"/>
    <property type="match status" value="1"/>
</dbReference>
<feature type="domain" description="Cytoskeleton protein RodZ-like C-terminal" evidence="3">
    <location>
        <begin position="210"/>
        <end position="276"/>
    </location>
</feature>
<dbReference type="InterPro" id="IPR010982">
    <property type="entry name" value="Lambda_DNA-bd_dom_sf"/>
</dbReference>
<name>A0ABW1TRJ7_9LACO</name>
<keyword evidence="2" id="KW-1133">Transmembrane helix</keyword>
<reference evidence="5" key="1">
    <citation type="journal article" date="2019" name="Int. J. Syst. Evol. Microbiol.">
        <title>The Global Catalogue of Microorganisms (GCM) 10K type strain sequencing project: providing services to taxonomists for standard genome sequencing and annotation.</title>
        <authorList>
            <consortium name="The Broad Institute Genomics Platform"/>
            <consortium name="The Broad Institute Genome Sequencing Center for Infectious Disease"/>
            <person name="Wu L."/>
            <person name="Ma J."/>
        </authorList>
    </citation>
    <scope>NUCLEOTIDE SEQUENCE [LARGE SCALE GENOMIC DNA]</scope>
    <source>
        <strain evidence="5">CCM 8907</strain>
    </source>
</reference>
<sequence>MSDNSKITLGKTLRDARIAKGFTLDDLQQSTKIQKRYLIAIEDQNFDELPGDFYVRAFIKQYADMVDLDGAELLKQFDSTLPSTQTQEYVDKVNENNPETRSQQRKVDDRYVKLRRTIPIIGIVVVVLVVLIGIWVAASRSGHSTTKNNVDSSSVSVSGSSTKKSSSSKSSSKSTSSKKASAASFKQLSTTSTGSTWEMKHASSKPKISLSATGSAWTSVSIAGSTVWQGTLSASTSHTLTVPSSATSVTFNFGNAPAMSVKVDGKKFKFNSATSTSAASSTTSSSTTTGATTTTTSSSTNTSSQVQAVTLEFK</sequence>
<keyword evidence="2" id="KW-0472">Membrane</keyword>
<evidence type="ECO:0000256" key="2">
    <source>
        <dbReference type="SAM" id="Phobius"/>
    </source>
</evidence>
<comment type="caution">
    <text evidence="4">The sequence shown here is derived from an EMBL/GenBank/DDBJ whole genome shotgun (WGS) entry which is preliminary data.</text>
</comment>
<evidence type="ECO:0000313" key="4">
    <source>
        <dbReference type="EMBL" id="MFC6275680.1"/>
    </source>
</evidence>
<accession>A0ABW1TRJ7</accession>
<evidence type="ECO:0000313" key="5">
    <source>
        <dbReference type="Proteomes" id="UP001596191"/>
    </source>
</evidence>
<organism evidence="4 5">
    <name type="scientific">Levilactobacillus tangyuanensis</name>
    <dbReference type="NCBI Taxonomy" id="2486021"/>
    <lineage>
        <taxon>Bacteria</taxon>
        <taxon>Bacillati</taxon>
        <taxon>Bacillota</taxon>
        <taxon>Bacilli</taxon>
        <taxon>Lactobacillales</taxon>
        <taxon>Lactobacillaceae</taxon>
        <taxon>Levilactobacillus</taxon>
    </lineage>
</organism>
<feature type="compositionally biased region" description="Polar residues" evidence="1">
    <location>
        <begin position="142"/>
        <end position="151"/>
    </location>
</feature>
<dbReference type="RefSeq" id="WP_125642479.1">
    <property type="nucleotide sequence ID" value="NZ_JBHSSJ010000013.1"/>
</dbReference>
<feature type="region of interest" description="Disordered" evidence="1">
    <location>
        <begin position="85"/>
        <end position="107"/>
    </location>
</feature>
<dbReference type="PANTHER" id="PTHR34475:SF1">
    <property type="entry name" value="CYTOSKELETON PROTEIN RODZ"/>
    <property type="match status" value="1"/>
</dbReference>
<dbReference type="Gene3D" id="1.10.260.40">
    <property type="entry name" value="lambda repressor-like DNA-binding domains"/>
    <property type="match status" value="1"/>
</dbReference>